<gene>
    <name evidence="2" type="ORF">HMPREF0762_01529</name>
</gene>
<dbReference type="InterPro" id="IPR029478">
    <property type="entry name" value="TM1586_NiRdase"/>
</dbReference>
<dbReference type="GO" id="GO:0016491">
    <property type="term" value="F:oxidoreductase activity"/>
    <property type="evidence" value="ECO:0007669"/>
    <property type="project" value="InterPro"/>
</dbReference>
<dbReference type="eggNOG" id="COG0778">
    <property type="taxonomic scope" value="Bacteria"/>
</dbReference>
<comment type="caution">
    <text evidence="2">The sequence shown here is derived from an EMBL/GenBank/DDBJ whole genome shotgun (WGS) entry which is preliminary data.</text>
</comment>
<dbReference type="SUPFAM" id="SSF55469">
    <property type="entry name" value="FMN-dependent nitroreductase-like"/>
    <property type="match status" value="1"/>
</dbReference>
<keyword evidence="3" id="KW-1185">Reference proteome</keyword>
<dbReference type="AlphaFoldDB" id="D0WI57"/>
<dbReference type="HOGENOM" id="CLU_070562_2_0_11"/>
<dbReference type="EMBL" id="ACUX02000016">
    <property type="protein sequence ID" value="EEZ60724.1"/>
    <property type="molecule type" value="Genomic_DNA"/>
</dbReference>
<protein>
    <recommendedName>
        <fullName evidence="1">Putative nitroreductase TM1586 domain-containing protein</fullName>
    </recommendedName>
</protein>
<organism evidence="2 3">
    <name type="scientific">Slackia exigua (strain ATCC 700122 / DSM 15923 / CIP 105133 / JCM 11022 / KCTC 5966 / S-7)</name>
    <dbReference type="NCBI Taxonomy" id="649764"/>
    <lineage>
        <taxon>Bacteria</taxon>
        <taxon>Bacillati</taxon>
        <taxon>Actinomycetota</taxon>
        <taxon>Coriobacteriia</taxon>
        <taxon>Eggerthellales</taxon>
        <taxon>Eggerthellaceae</taxon>
        <taxon>Slackia</taxon>
    </lineage>
</organism>
<dbReference type="Gene3D" id="3.40.109.10">
    <property type="entry name" value="NADH Oxidase"/>
    <property type="match status" value="1"/>
</dbReference>
<dbReference type="InterPro" id="IPR000415">
    <property type="entry name" value="Nitroreductase-like"/>
</dbReference>
<name>D0WI57_SLAES</name>
<proteinExistence type="predicted"/>
<feature type="domain" description="Putative nitroreductase TM1586" evidence="1">
    <location>
        <begin position="5"/>
        <end position="213"/>
    </location>
</feature>
<dbReference type="STRING" id="649764.HMPREF0762_01529"/>
<dbReference type="GeneID" id="85008345"/>
<reference evidence="2" key="1">
    <citation type="submission" date="2009-10" db="EMBL/GenBank/DDBJ databases">
        <authorList>
            <person name="Weinstock G."/>
            <person name="Sodergren E."/>
            <person name="Clifton S."/>
            <person name="Fulton L."/>
            <person name="Fulton B."/>
            <person name="Courtney L."/>
            <person name="Fronick C."/>
            <person name="Harrison M."/>
            <person name="Strong C."/>
            <person name="Farmer C."/>
            <person name="Delahaunty K."/>
            <person name="Markovic C."/>
            <person name="Hall O."/>
            <person name="Minx P."/>
            <person name="Tomlinson C."/>
            <person name="Mitreva M."/>
            <person name="Nelson J."/>
            <person name="Hou S."/>
            <person name="Wollam A."/>
            <person name="Pepin K.H."/>
            <person name="Johnson M."/>
            <person name="Bhonagiri V."/>
            <person name="Nash W.E."/>
            <person name="Warren W."/>
            <person name="Chinwalla A."/>
            <person name="Mardis E.R."/>
            <person name="Wilson R.K."/>
        </authorList>
    </citation>
    <scope>NUCLEOTIDE SEQUENCE [LARGE SCALE GENOMIC DNA]</scope>
    <source>
        <strain evidence="2">ATCC 700122</strain>
    </source>
</reference>
<dbReference type="Pfam" id="PF14512">
    <property type="entry name" value="TM1586_NiRdase"/>
    <property type="match status" value="1"/>
</dbReference>
<evidence type="ECO:0000313" key="3">
    <source>
        <dbReference type="Proteomes" id="UP000006001"/>
    </source>
</evidence>
<accession>D0WI57</accession>
<dbReference type="RefSeq" id="WP_006362791.1">
    <property type="nucleotide sequence ID" value="NZ_GG700631.1"/>
</dbReference>
<sequence length="221" mass="24276">MGMTMKEAMHARHMVRAYTKELLSEEQVRLLEERIDSNNRNHGTSIRLVRGDSKAISGVMRLTMAKNVREYFLMAGPDAPDLDERLGYAGADLMLYAQTLGLNTWWVGGTFNRKRVKERAGADRPVGIVAVGLGATQGKPHKSKSATDISSYEGEAPCWFSRGVEAALLAPTALNKQAFKLHGKGDVVNLECGKGTFAGVDAGLVRYHFELGAGRENFSWM</sequence>
<evidence type="ECO:0000259" key="1">
    <source>
        <dbReference type="Pfam" id="PF14512"/>
    </source>
</evidence>
<dbReference type="Proteomes" id="UP000006001">
    <property type="component" value="Unassembled WGS sequence"/>
</dbReference>
<evidence type="ECO:0000313" key="2">
    <source>
        <dbReference type="EMBL" id="EEZ60724.1"/>
    </source>
</evidence>